<dbReference type="EMBL" id="BK015180">
    <property type="protein sequence ID" value="DAD94710.1"/>
    <property type="molecule type" value="Genomic_DNA"/>
</dbReference>
<sequence>MLLYCLFRTAGEKEQVFPVWGINHDKKSKGDHYDKRRVKSIGAD</sequence>
<reference evidence="1" key="1">
    <citation type="journal article" date="2021" name="Proc. Natl. Acad. Sci. U.S.A.">
        <title>A Catalog of Tens of Thousands of Viruses from Human Metagenomes Reveals Hidden Associations with Chronic Diseases.</title>
        <authorList>
            <person name="Tisza M.J."/>
            <person name="Buck C.B."/>
        </authorList>
    </citation>
    <scope>NUCLEOTIDE SEQUENCE</scope>
    <source>
        <strain evidence="1">CtsMn4</strain>
    </source>
</reference>
<evidence type="ECO:0000313" key="1">
    <source>
        <dbReference type="EMBL" id="DAD94710.1"/>
    </source>
</evidence>
<protein>
    <submittedName>
        <fullName evidence="1">Uncharacterized protein</fullName>
    </submittedName>
</protein>
<accession>A0A8S5NJ08</accession>
<proteinExistence type="predicted"/>
<name>A0A8S5NJ08_9CAUD</name>
<organism evidence="1">
    <name type="scientific">Siphoviridae sp. ctsMn4</name>
    <dbReference type="NCBI Taxonomy" id="2826485"/>
    <lineage>
        <taxon>Viruses</taxon>
        <taxon>Duplodnaviria</taxon>
        <taxon>Heunggongvirae</taxon>
        <taxon>Uroviricota</taxon>
        <taxon>Caudoviricetes</taxon>
    </lineage>
</organism>